<comment type="similarity">
    <text evidence="2">Belongs to the TerC family.</text>
</comment>
<reference evidence="8" key="1">
    <citation type="journal article" date="2019" name="Int. J. Syst. Evol. Microbiol.">
        <title>The Global Catalogue of Microorganisms (GCM) 10K type strain sequencing project: providing services to taxonomists for standard genome sequencing and annotation.</title>
        <authorList>
            <consortium name="The Broad Institute Genomics Platform"/>
            <consortium name="The Broad Institute Genome Sequencing Center for Infectious Disease"/>
            <person name="Wu L."/>
            <person name="Ma J."/>
        </authorList>
    </citation>
    <scope>NUCLEOTIDE SEQUENCE [LARGE SCALE GENOMIC DNA]</scope>
    <source>
        <strain evidence="8">KCTC 32998</strain>
    </source>
</reference>
<feature type="transmembrane region" description="Helical" evidence="6">
    <location>
        <begin position="136"/>
        <end position="158"/>
    </location>
</feature>
<evidence type="ECO:0000256" key="5">
    <source>
        <dbReference type="ARBA" id="ARBA00023136"/>
    </source>
</evidence>
<evidence type="ECO:0000313" key="8">
    <source>
        <dbReference type="Proteomes" id="UP000646745"/>
    </source>
</evidence>
<dbReference type="RefSeq" id="WP_189443923.1">
    <property type="nucleotide sequence ID" value="NZ_BMZI01000003.1"/>
</dbReference>
<dbReference type="Proteomes" id="UP000646745">
    <property type="component" value="Unassembled WGS sequence"/>
</dbReference>
<name>A0ABQ3DWL5_9GAMM</name>
<keyword evidence="8" id="KW-1185">Reference proteome</keyword>
<evidence type="ECO:0000256" key="3">
    <source>
        <dbReference type="ARBA" id="ARBA00022692"/>
    </source>
</evidence>
<proteinExistence type="inferred from homology"/>
<feature type="transmembrane region" description="Helical" evidence="6">
    <location>
        <begin position="165"/>
        <end position="184"/>
    </location>
</feature>
<dbReference type="Pfam" id="PF03741">
    <property type="entry name" value="TerC"/>
    <property type="match status" value="1"/>
</dbReference>
<accession>A0ABQ3DWL5</accession>
<dbReference type="NCBIfam" id="TIGR03717">
    <property type="entry name" value="R_switched_YjbE"/>
    <property type="match status" value="1"/>
</dbReference>
<evidence type="ECO:0000256" key="1">
    <source>
        <dbReference type="ARBA" id="ARBA00004141"/>
    </source>
</evidence>
<dbReference type="InterPro" id="IPR005496">
    <property type="entry name" value="Integral_membrane_TerC"/>
</dbReference>
<dbReference type="EMBL" id="BMZI01000003">
    <property type="protein sequence ID" value="GHB16367.1"/>
    <property type="molecule type" value="Genomic_DNA"/>
</dbReference>
<dbReference type="InterPro" id="IPR022301">
    <property type="entry name" value="Integral_membrane_YjbE"/>
</dbReference>
<evidence type="ECO:0000256" key="6">
    <source>
        <dbReference type="SAM" id="Phobius"/>
    </source>
</evidence>
<protein>
    <submittedName>
        <fullName evidence="7">Membrane protein</fullName>
    </submittedName>
</protein>
<comment type="subcellular location">
    <subcellularLocation>
        <location evidence="1">Membrane</location>
        <topology evidence="1">Multi-pass membrane protein</topology>
    </subcellularLocation>
</comment>
<dbReference type="PANTHER" id="PTHR30238">
    <property type="entry name" value="MEMBRANE BOUND PREDICTED REDOX MODULATOR"/>
    <property type="match status" value="1"/>
</dbReference>
<sequence>MDLTSSSIFAFLGVILIDIVLSGDNAVIIGTIAAGLPDKQRDKAIAAGMAVAVIARILLSLIAAWLLTIPGLQVVGGLLLLYVARGMYKDIRGGDEEGASKAPRSFGRAMLAIILADLSMSLDNVLAVAGTATGHWAALMFGLLLSVAIMAFAAALVARLVEKHAWIAWVGLVFVLFVAVRMLVEGTPELMAMVQ</sequence>
<comment type="caution">
    <text evidence="7">The sequence shown here is derived from an EMBL/GenBank/DDBJ whole genome shotgun (WGS) entry which is preliminary data.</text>
</comment>
<keyword evidence="3 6" id="KW-0812">Transmembrane</keyword>
<evidence type="ECO:0000313" key="7">
    <source>
        <dbReference type="EMBL" id="GHB16367.1"/>
    </source>
</evidence>
<organism evidence="7 8">
    <name type="scientific">Salinicola rhizosphaerae</name>
    <dbReference type="NCBI Taxonomy" id="1443141"/>
    <lineage>
        <taxon>Bacteria</taxon>
        <taxon>Pseudomonadati</taxon>
        <taxon>Pseudomonadota</taxon>
        <taxon>Gammaproteobacteria</taxon>
        <taxon>Oceanospirillales</taxon>
        <taxon>Halomonadaceae</taxon>
        <taxon>Salinicola</taxon>
    </lineage>
</organism>
<gene>
    <name evidence="7" type="ORF">GCM10009038_13570</name>
</gene>
<feature type="transmembrane region" description="Helical" evidence="6">
    <location>
        <begin position="71"/>
        <end position="88"/>
    </location>
</feature>
<feature type="transmembrane region" description="Helical" evidence="6">
    <location>
        <begin position="109"/>
        <end position="130"/>
    </location>
</feature>
<keyword evidence="4 6" id="KW-1133">Transmembrane helix</keyword>
<feature type="transmembrane region" description="Helical" evidence="6">
    <location>
        <begin position="6"/>
        <end position="32"/>
    </location>
</feature>
<evidence type="ECO:0000256" key="4">
    <source>
        <dbReference type="ARBA" id="ARBA00022989"/>
    </source>
</evidence>
<keyword evidence="5 6" id="KW-0472">Membrane</keyword>
<dbReference type="PANTHER" id="PTHR30238:SF4">
    <property type="entry name" value="SLL1022 PROTEIN"/>
    <property type="match status" value="1"/>
</dbReference>
<evidence type="ECO:0000256" key="2">
    <source>
        <dbReference type="ARBA" id="ARBA00007511"/>
    </source>
</evidence>